<accession>A0A183J0E1</accession>
<organism evidence="4">
    <name type="scientific">Soboliphyme baturini</name>
    <dbReference type="NCBI Taxonomy" id="241478"/>
    <lineage>
        <taxon>Eukaryota</taxon>
        <taxon>Metazoa</taxon>
        <taxon>Ecdysozoa</taxon>
        <taxon>Nematoda</taxon>
        <taxon>Enoplea</taxon>
        <taxon>Dorylaimia</taxon>
        <taxon>Dioctophymatida</taxon>
        <taxon>Dioctophymatoidea</taxon>
        <taxon>Soboliphymatidae</taxon>
        <taxon>Soboliphyme</taxon>
    </lineage>
</organism>
<evidence type="ECO:0000313" key="3">
    <source>
        <dbReference type="Proteomes" id="UP000270296"/>
    </source>
</evidence>
<evidence type="ECO:0000313" key="4">
    <source>
        <dbReference type="WBParaSite" id="SBAD_0000967301-mRNA-1"/>
    </source>
</evidence>
<dbReference type="Proteomes" id="UP000270296">
    <property type="component" value="Unassembled WGS sequence"/>
</dbReference>
<feature type="region of interest" description="Disordered" evidence="1">
    <location>
        <begin position="1"/>
        <end position="21"/>
    </location>
</feature>
<gene>
    <name evidence="2" type="ORF">SBAD_LOCUS9339</name>
</gene>
<reference evidence="2 3" key="2">
    <citation type="submission" date="2018-11" db="EMBL/GenBank/DDBJ databases">
        <authorList>
            <consortium name="Pathogen Informatics"/>
        </authorList>
    </citation>
    <scope>NUCLEOTIDE SEQUENCE [LARGE SCALE GENOMIC DNA]</scope>
</reference>
<proteinExistence type="predicted"/>
<dbReference type="AlphaFoldDB" id="A0A183J0E1"/>
<keyword evidence="3" id="KW-1185">Reference proteome</keyword>
<dbReference type="EMBL" id="UZAM01012597">
    <property type="protein sequence ID" value="VDP22598.1"/>
    <property type="molecule type" value="Genomic_DNA"/>
</dbReference>
<evidence type="ECO:0000256" key="1">
    <source>
        <dbReference type="SAM" id="MobiDB-lite"/>
    </source>
</evidence>
<reference evidence="4" key="1">
    <citation type="submission" date="2016-06" db="UniProtKB">
        <authorList>
            <consortium name="WormBaseParasite"/>
        </authorList>
    </citation>
    <scope>IDENTIFICATION</scope>
</reference>
<evidence type="ECO:0000313" key="2">
    <source>
        <dbReference type="EMBL" id="VDP22598.1"/>
    </source>
</evidence>
<sequence length="97" mass="10699">MSSQKRILGSPLANKRRAASNPGAFEKLVKETVYAAMAIPDGDGEIAVPKSIRKKANNHEERWNDAWNGTTTDSLRQWSVSIRSSTHICGRIDTSDT</sequence>
<dbReference type="WBParaSite" id="SBAD_0000967301-mRNA-1">
    <property type="protein sequence ID" value="SBAD_0000967301-mRNA-1"/>
    <property type="gene ID" value="SBAD_0000967301"/>
</dbReference>
<name>A0A183J0E1_9BILA</name>
<protein>
    <submittedName>
        <fullName evidence="4">Site-specific DNA-methyltransferase (adenine-specific)</fullName>
    </submittedName>
</protein>